<organism evidence="1 2">
    <name type="scientific">Acer saccharum</name>
    <name type="common">Sugar maple</name>
    <dbReference type="NCBI Taxonomy" id="4024"/>
    <lineage>
        <taxon>Eukaryota</taxon>
        <taxon>Viridiplantae</taxon>
        <taxon>Streptophyta</taxon>
        <taxon>Embryophyta</taxon>
        <taxon>Tracheophyta</taxon>
        <taxon>Spermatophyta</taxon>
        <taxon>Magnoliopsida</taxon>
        <taxon>eudicotyledons</taxon>
        <taxon>Gunneridae</taxon>
        <taxon>Pentapetalae</taxon>
        <taxon>rosids</taxon>
        <taxon>malvids</taxon>
        <taxon>Sapindales</taxon>
        <taxon>Sapindaceae</taxon>
        <taxon>Hippocastanoideae</taxon>
        <taxon>Acereae</taxon>
        <taxon>Acer</taxon>
    </lineage>
</organism>
<sequence length="66" mass="7771">MSAFESIHSTIHLVSDFVLKAITKVKDRFVLTLKPRLITEKWKVPVNFWEPEFQVDPEFNGLRDLI</sequence>
<reference evidence="1" key="2">
    <citation type="submission" date="2023-06" db="EMBL/GenBank/DDBJ databases">
        <authorList>
            <person name="Swenson N.G."/>
            <person name="Wegrzyn J.L."/>
            <person name="Mcevoy S.L."/>
        </authorList>
    </citation>
    <scope>NUCLEOTIDE SEQUENCE</scope>
    <source>
        <strain evidence="1">NS2018</strain>
        <tissue evidence="1">Leaf</tissue>
    </source>
</reference>
<evidence type="ECO:0000313" key="2">
    <source>
        <dbReference type="Proteomes" id="UP001168877"/>
    </source>
</evidence>
<keyword evidence="2" id="KW-1185">Reference proteome</keyword>
<dbReference type="EMBL" id="JAUESC010000382">
    <property type="protein sequence ID" value="KAK0587959.1"/>
    <property type="molecule type" value="Genomic_DNA"/>
</dbReference>
<name>A0AA39S9N6_ACESA</name>
<evidence type="ECO:0000313" key="1">
    <source>
        <dbReference type="EMBL" id="KAK0587959.1"/>
    </source>
</evidence>
<comment type="caution">
    <text evidence="1">The sequence shown here is derived from an EMBL/GenBank/DDBJ whole genome shotgun (WGS) entry which is preliminary data.</text>
</comment>
<dbReference type="Proteomes" id="UP001168877">
    <property type="component" value="Unassembled WGS sequence"/>
</dbReference>
<protein>
    <submittedName>
        <fullName evidence="1">Uncharacterized protein</fullName>
    </submittedName>
</protein>
<accession>A0AA39S9N6</accession>
<gene>
    <name evidence="1" type="ORF">LWI29_031859</name>
</gene>
<reference evidence="1" key="1">
    <citation type="journal article" date="2022" name="Plant J.">
        <title>Strategies of tolerance reflected in two North American maple genomes.</title>
        <authorList>
            <person name="McEvoy S.L."/>
            <person name="Sezen U.U."/>
            <person name="Trouern-Trend A."/>
            <person name="McMahon S.M."/>
            <person name="Schaberg P.G."/>
            <person name="Yang J."/>
            <person name="Wegrzyn J.L."/>
            <person name="Swenson N.G."/>
        </authorList>
    </citation>
    <scope>NUCLEOTIDE SEQUENCE</scope>
    <source>
        <strain evidence="1">NS2018</strain>
    </source>
</reference>
<proteinExistence type="predicted"/>
<dbReference type="AlphaFoldDB" id="A0AA39S9N6"/>